<dbReference type="KEGG" id="puo:RZN69_13615"/>
<dbReference type="Proteomes" id="UP001304300">
    <property type="component" value="Chromosome"/>
</dbReference>
<name>A0AAQ3L5X6_9BACT</name>
<gene>
    <name evidence="1" type="ORF">RZN69_13615</name>
</gene>
<proteinExistence type="predicted"/>
<reference evidence="1 2" key="1">
    <citation type="submission" date="2023-10" db="EMBL/GenBank/DDBJ databases">
        <title>Rubellicoccus peritrichatus gen. nov., sp. nov., isolated from an algae of coral reef tank.</title>
        <authorList>
            <person name="Luo J."/>
        </authorList>
    </citation>
    <scope>NUCLEOTIDE SEQUENCE [LARGE SCALE GENOMIC DNA]</scope>
    <source>
        <strain evidence="1 2">CR14</strain>
    </source>
</reference>
<evidence type="ECO:0000313" key="2">
    <source>
        <dbReference type="Proteomes" id="UP001304300"/>
    </source>
</evidence>
<protein>
    <submittedName>
        <fullName evidence="1">Uncharacterized protein</fullName>
    </submittedName>
</protein>
<keyword evidence="2" id="KW-1185">Reference proteome</keyword>
<sequence>MSEKKLSDMAAFKLAREKLGKTAVAIRKPGHNVFHFKLGKSLGGFDVKWLSDSTKGWEDAFRRAGVNIPKCAYHPRYPFGNPIISK</sequence>
<accession>A0AAQ3L5X6</accession>
<evidence type="ECO:0000313" key="1">
    <source>
        <dbReference type="EMBL" id="WOO39656.1"/>
    </source>
</evidence>
<organism evidence="1 2">
    <name type="scientific">Rubellicoccus peritrichatus</name>
    <dbReference type="NCBI Taxonomy" id="3080537"/>
    <lineage>
        <taxon>Bacteria</taxon>
        <taxon>Pseudomonadati</taxon>
        <taxon>Verrucomicrobiota</taxon>
        <taxon>Opitutia</taxon>
        <taxon>Puniceicoccales</taxon>
        <taxon>Cerasicoccaceae</taxon>
        <taxon>Rubellicoccus</taxon>
    </lineage>
</organism>
<dbReference type="EMBL" id="CP136920">
    <property type="protein sequence ID" value="WOO39656.1"/>
    <property type="molecule type" value="Genomic_DNA"/>
</dbReference>
<dbReference type="RefSeq" id="WP_317831629.1">
    <property type="nucleotide sequence ID" value="NZ_CP136920.1"/>
</dbReference>
<dbReference type="AlphaFoldDB" id="A0AAQ3L5X6"/>